<name>A0A428KKC5_9BACT</name>
<feature type="compositionally biased region" description="Pro residues" evidence="1">
    <location>
        <begin position="63"/>
        <end position="94"/>
    </location>
</feature>
<dbReference type="InterPro" id="IPR045497">
    <property type="entry name" value="DUF6438"/>
</dbReference>
<dbReference type="Proteomes" id="UP000273500">
    <property type="component" value="Unassembled WGS sequence"/>
</dbReference>
<keyword evidence="5" id="KW-1185">Reference proteome</keyword>
<organism evidence="4 5">
    <name type="scientific">Hymenobacter rigui</name>
    <dbReference type="NCBI Taxonomy" id="334424"/>
    <lineage>
        <taxon>Bacteria</taxon>
        <taxon>Pseudomonadati</taxon>
        <taxon>Bacteroidota</taxon>
        <taxon>Cytophagia</taxon>
        <taxon>Cytophagales</taxon>
        <taxon>Hymenobacteraceae</taxon>
        <taxon>Hymenobacter</taxon>
    </lineage>
</organism>
<protein>
    <recommendedName>
        <fullName evidence="3">DUF6438 domain-containing protein</fullName>
    </recommendedName>
</protein>
<evidence type="ECO:0000256" key="1">
    <source>
        <dbReference type="SAM" id="MobiDB-lite"/>
    </source>
</evidence>
<dbReference type="EMBL" id="RWIT01000012">
    <property type="protein sequence ID" value="RSK46824.1"/>
    <property type="molecule type" value="Genomic_DNA"/>
</dbReference>
<evidence type="ECO:0000313" key="4">
    <source>
        <dbReference type="EMBL" id="RSK46824.1"/>
    </source>
</evidence>
<sequence length="411" mass="42510">MRPSLLVPVITLLGLAALPACTVNYYVPAATDAPTVSNVPRRMPPRGRWQQAPGPHTSYPPVATAPPPSYPAPGPGSGPIRHTPPAPTPAPPHHGPVTQAPGNGPIRQTPAPTPAPAPSSPQTYPYPTGGVKTPKPVTPAPAPTPTHNPAPIPTPNPAPAPSPAPVPTYPYPTGGIKPSKDIAVPAPAPVAAPAPAPAPSNSEQTYPYPTGGIKPSKESVAETVPAPSPVPVVVVAPAPAPASETTVETGDIKPSRETGPSADVVTTTQPEAGGVRPTKEEQAAAQDPVMVFSRTPCFGTCPHFTARLFADGRVQYEGFRYAPVEGQRDAKLDPATIRAFLRESELIGFQQLENSYVSGATDLPATVLTITYPDGSTKTVRAEESAPVELRHLFATINTHLNKALGVTADQ</sequence>
<dbReference type="PRINTS" id="PR01217">
    <property type="entry name" value="PRICHEXTENSN"/>
</dbReference>
<evidence type="ECO:0000313" key="5">
    <source>
        <dbReference type="Proteomes" id="UP000273500"/>
    </source>
</evidence>
<dbReference type="RefSeq" id="WP_125422946.1">
    <property type="nucleotide sequence ID" value="NZ_RWIT01000012.1"/>
</dbReference>
<feature type="signal peptide" evidence="2">
    <location>
        <begin position="1"/>
        <end position="22"/>
    </location>
</feature>
<accession>A0A428KKC5</accession>
<evidence type="ECO:0000256" key="2">
    <source>
        <dbReference type="SAM" id="SignalP"/>
    </source>
</evidence>
<feature type="region of interest" description="Disordered" evidence="1">
    <location>
        <begin position="34"/>
        <end position="180"/>
    </location>
</feature>
<dbReference type="OrthoDB" id="7172369at2"/>
<evidence type="ECO:0000259" key="3">
    <source>
        <dbReference type="Pfam" id="PF20033"/>
    </source>
</evidence>
<reference evidence="4 5" key="1">
    <citation type="submission" date="2018-12" db="EMBL/GenBank/DDBJ databases">
        <authorList>
            <person name="Feng G."/>
            <person name="Zhu H."/>
        </authorList>
    </citation>
    <scope>NUCLEOTIDE SEQUENCE [LARGE SCALE GENOMIC DNA]</scope>
    <source>
        <strain evidence="4 5">KCTC 12533</strain>
    </source>
</reference>
<feature type="domain" description="DUF6438" evidence="3">
    <location>
        <begin position="290"/>
        <end position="398"/>
    </location>
</feature>
<dbReference type="Pfam" id="PF20033">
    <property type="entry name" value="DUF6438"/>
    <property type="match status" value="1"/>
</dbReference>
<proteinExistence type="predicted"/>
<feature type="chain" id="PRO_5019566915" description="DUF6438 domain-containing protein" evidence="2">
    <location>
        <begin position="23"/>
        <end position="411"/>
    </location>
</feature>
<comment type="caution">
    <text evidence="4">The sequence shown here is derived from an EMBL/GenBank/DDBJ whole genome shotgun (WGS) entry which is preliminary data.</text>
</comment>
<feature type="compositionally biased region" description="Pro residues" evidence="1">
    <location>
        <begin position="136"/>
        <end position="170"/>
    </location>
</feature>
<dbReference type="AlphaFoldDB" id="A0A428KKC5"/>
<gene>
    <name evidence="4" type="ORF">EI291_17410</name>
</gene>
<feature type="region of interest" description="Disordered" evidence="1">
    <location>
        <begin position="241"/>
        <end position="285"/>
    </location>
</feature>
<keyword evidence="2" id="KW-0732">Signal</keyword>